<comment type="caution">
    <text evidence="2">The sequence shown here is derived from an EMBL/GenBank/DDBJ whole genome shotgun (WGS) entry which is preliminary data.</text>
</comment>
<protein>
    <recommendedName>
        <fullName evidence="1">NrS-1 polymerase-like helicase domain-containing protein</fullName>
    </recommendedName>
</protein>
<name>A0A5J4TFH1_9EUKA</name>
<dbReference type="Pfam" id="PF19263">
    <property type="entry name" value="DUF5906"/>
    <property type="match status" value="1"/>
</dbReference>
<gene>
    <name evidence="2" type="ORF">EZS28_048112</name>
</gene>
<reference evidence="2 3" key="1">
    <citation type="submission" date="2019-03" db="EMBL/GenBank/DDBJ databases">
        <title>Single cell metagenomics reveals metabolic interactions within the superorganism composed of flagellate Streblomastix strix and complex community of Bacteroidetes bacteria on its surface.</title>
        <authorList>
            <person name="Treitli S.C."/>
            <person name="Kolisko M."/>
            <person name="Husnik F."/>
            <person name="Keeling P."/>
            <person name="Hampl V."/>
        </authorList>
    </citation>
    <scope>NUCLEOTIDE SEQUENCE [LARGE SCALE GENOMIC DNA]</scope>
    <source>
        <strain evidence="2">ST1C</strain>
    </source>
</reference>
<dbReference type="Proteomes" id="UP000324800">
    <property type="component" value="Unassembled WGS sequence"/>
</dbReference>
<dbReference type="InterPro" id="IPR045455">
    <property type="entry name" value="NrS-1_pol-like_helicase"/>
</dbReference>
<organism evidence="2 3">
    <name type="scientific">Streblomastix strix</name>
    <dbReference type="NCBI Taxonomy" id="222440"/>
    <lineage>
        <taxon>Eukaryota</taxon>
        <taxon>Metamonada</taxon>
        <taxon>Preaxostyla</taxon>
        <taxon>Oxymonadida</taxon>
        <taxon>Streblomastigidae</taxon>
        <taxon>Streblomastix</taxon>
    </lineage>
</organism>
<evidence type="ECO:0000313" key="3">
    <source>
        <dbReference type="Proteomes" id="UP000324800"/>
    </source>
</evidence>
<evidence type="ECO:0000313" key="2">
    <source>
        <dbReference type="EMBL" id="KAA6356361.1"/>
    </source>
</evidence>
<proteinExistence type="predicted"/>
<dbReference type="AlphaFoldDB" id="A0A5J4TFH1"/>
<feature type="domain" description="NrS-1 polymerase-like helicase" evidence="1">
    <location>
        <begin position="62"/>
        <end position="129"/>
    </location>
</feature>
<evidence type="ECO:0000259" key="1">
    <source>
        <dbReference type="Pfam" id="PF19263"/>
    </source>
</evidence>
<accession>A0A5J4TFH1</accession>
<dbReference type="EMBL" id="SNRW01033108">
    <property type="protein sequence ID" value="KAA6356361.1"/>
    <property type="molecule type" value="Genomic_DNA"/>
</dbReference>
<feature type="non-terminal residue" evidence="2">
    <location>
        <position position="131"/>
    </location>
</feature>
<sequence length="131" mass="14451">MPKDVADACIEGIKGLSIHNDTNTLEREISLLPLFLGFNGLQHLVLNVGKKTETAISLKELQGISKNVFTNVVCELLAGYLRKNIIEIDDFVGKYNTAIENKILAIANEIKNFGESRMSNMDALKSIITKS</sequence>